<gene>
    <name evidence="1" type="ORF">C206_01397</name>
</gene>
<sequence length="112" mass="12574">MSALALYDFAFLSSLMAELAHHMVPLENRTALQARTGGEILSEFRKCVKKAKATKPDAGPIGRAAADMFQALDTRRSDIMHAYPIADRARQQILHRRLGHEKIAILRSPTRY</sequence>
<evidence type="ECO:0000313" key="2">
    <source>
        <dbReference type="Proteomes" id="UP000013237"/>
    </source>
</evidence>
<name>A0AAD2WEV5_PSEPU</name>
<protein>
    <submittedName>
        <fullName evidence="1">Uncharacterized protein</fullName>
    </submittedName>
</protein>
<dbReference type="EMBL" id="APBQ01000006">
    <property type="protein sequence ID" value="ENY79613.1"/>
    <property type="molecule type" value="Genomic_DNA"/>
</dbReference>
<organism evidence="1 2">
    <name type="scientific">Pseudomonas putida TRO1</name>
    <dbReference type="NCBI Taxonomy" id="1227924"/>
    <lineage>
        <taxon>Bacteria</taxon>
        <taxon>Pseudomonadati</taxon>
        <taxon>Pseudomonadota</taxon>
        <taxon>Gammaproteobacteria</taxon>
        <taxon>Pseudomonadales</taxon>
        <taxon>Pseudomonadaceae</taxon>
        <taxon>Pseudomonas</taxon>
    </lineage>
</organism>
<accession>A0AAD2WEV5</accession>
<reference evidence="1 2" key="1">
    <citation type="submission" date="2013-02" db="EMBL/GenBank/DDBJ databases">
        <title>Insights into the proteome of triclosan-resistant Pseudomonas putida TRO1, isolated from activated sludge.</title>
        <authorList>
            <person name="Lolas I.B."/>
            <person name="Almeida B."/>
            <person name="Starnawski P.M."/>
            <person name="Soenderkaer M."/>
            <person name="Nielsen K.L."/>
            <person name="Nielsen J.L."/>
        </authorList>
    </citation>
    <scope>NUCLEOTIDE SEQUENCE [LARGE SCALE GENOMIC DNA]</scope>
    <source>
        <strain evidence="1 2">TRO1</strain>
    </source>
</reference>
<dbReference type="AlphaFoldDB" id="A0AAD2WEV5"/>
<evidence type="ECO:0000313" key="1">
    <source>
        <dbReference type="EMBL" id="ENY79613.1"/>
    </source>
</evidence>
<proteinExistence type="predicted"/>
<comment type="caution">
    <text evidence="1">The sequence shown here is derived from an EMBL/GenBank/DDBJ whole genome shotgun (WGS) entry which is preliminary data.</text>
</comment>
<dbReference type="RefSeq" id="WP_004574014.1">
    <property type="nucleotide sequence ID" value="NZ_APBQ01000006.1"/>
</dbReference>
<dbReference type="Proteomes" id="UP000013237">
    <property type="component" value="Unassembled WGS sequence"/>
</dbReference>